<dbReference type="InterPro" id="IPR002771">
    <property type="entry name" value="Multi_antbiot-R_MarC"/>
</dbReference>
<comment type="caution">
    <text evidence="7">Lacks conserved residue(s) required for the propagation of feature annotation.</text>
</comment>
<keyword evidence="4 7" id="KW-0812">Transmembrane</keyword>
<protein>
    <recommendedName>
        <fullName evidence="7">UPF0056 membrane protein</fullName>
    </recommendedName>
</protein>
<organism evidence="8 9">
    <name type="scientific">Amorphus orientalis</name>
    <dbReference type="NCBI Taxonomy" id="649198"/>
    <lineage>
        <taxon>Bacteria</taxon>
        <taxon>Pseudomonadati</taxon>
        <taxon>Pseudomonadota</taxon>
        <taxon>Alphaproteobacteria</taxon>
        <taxon>Hyphomicrobiales</taxon>
        <taxon>Amorphaceae</taxon>
        <taxon>Amorphus</taxon>
    </lineage>
</organism>
<evidence type="ECO:0000313" key="8">
    <source>
        <dbReference type="EMBL" id="MDQ0315835.1"/>
    </source>
</evidence>
<feature type="transmembrane region" description="Helical" evidence="7">
    <location>
        <begin position="209"/>
        <end position="229"/>
    </location>
</feature>
<keyword evidence="5 7" id="KW-1133">Transmembrane helix</keyword>
<dbReference type="PANTHER" id="PTHR33508:SF1">
    <property type="entry name" value="UPF0056 MEMBRANE PROTEIN YHCE"/>
    <property type="match status" value="1"/>
</dbReference>
<feature type="transmembrane region" description="Helical" evidence="7">
    <location>
        <begin position="168"/>
        <end position="189"/>
    </location>
</feature>
<dbReference type="AlphaFoldDB" id="A0AAE3VQ89"/>
<comment type="caution">
    <text evidence="8">The sequence shown here is derived from an EMBL/GenBank/DDBJ whole genome shotgun (WGS) entry which is preliminary data.</text>
</comment>
<dbReference type="Proteomes" id="UP001229244">
    <property type="component" value="Unassembled WGS sequence"/>
</dbReference>
<keyword evidence="6 7" id="KW-0472">Membrane</keyword>
<proteinExistence type="inferred from homology"/>
<dbReference type="Pfam" id="PF01914">
    <property type="entry name" value="MarC"/>
    <property type="match status" value="2"/>
</dbReference>
<comment type="similarity">
    <text evidence="2 7">Belongs to the UPF0056 (MarC) family.</text>
</comment>
<feature type="transmembrane region" description="Helical" evidence="7">
    <location>
        <begin position="40"/>
        <end position="59"/>
    </location>
</feature>
<evidence type="ECO:0000256" key="7">
    <source>
        <dbReference type="RuleBase" id="RU362048"/>
    </source>
</evidence>
<name>A0AAE3VQ89_9HYPH</name>
<evidence type="ECO:0000256" key="3">
    <source>
        <dbReference type="ARBA" id="ARBA00022475"/>
    </source>
</evidence>
<feature type="transmembrane region" description="Helical" evidence="7">
    <location>
        <begin position="6"/>
        <end position="28"/>
    </location>
</feature>
<keyword evidence="3" id="KW-1003">Cell membrane</keyword>
<dbReference type="EMBL" id="JAUSUL010000002">
    <property type="protein sequence ID" value="MDQ0315835.1"/>
    <property type="molecule type" value="Genomic_DNA"/>
</dbReference>
<dbReference type="GO" id="GO:0005886">
    <property type="term" value="C:plasma membrane"/>
    <property type="evidence" value="ECO:0007669"/>
    <property type="project" value="UniProtKB-SubCell"/>
</dbReference>
<evidence type="ECO:0000256" key="4">
    <source>
        <dbReference type="ARBA" id="ARBA00022692"/>
    </source>
</evidence>
<comment type="subcellular location">
    <subcellularLocation>
        <location evidence="1 7">Cell membrane</location>
        <topology evidence="1 7">Multi-pass membrane protein</topology>
    </subcellularLocation>
</comment>
<evidence type="ECO:0000256" key="1">
    <source>
        <dbReference type="ARBA" id="ARBA00004651"/>
    </source>
</evidence>
<evidence type="ECO:0000256" key="5">
    <source>
        <dbReference type="ARBA" id="ARBA00022989"/>
    </source>
</evidence>
<accession>A0AAE3VQ89</accession>
<evidence type="ECO:0000256" key="6">
    <source>
        <dbReference type="ARBA" id="ARBA00023136"/>
    </source>
</evidence>
<dbReference type="RefSeq" id="WP_306885665.1">
    <property type="nucleotide sequence ID" value="NZ_JAUSUL010000002.1"/>
</dbReference>
<reference evidence="8" key="1">
    <citation type="submission" date="2023-07" db="EMBL/GenBank/DDBJ databases">
        <title>Genomic Encyclopedia of Type Strains, Phase IV (KMG-IV): sequencing the most valuable type-strain genomes for metagenomic binning, comparative biology and taxonomic classification.</title>
        <authorList>
            <person name="Goeker M."/>
        </authorList>
    </citation>
    <scope>NUCLEOTIDE SEQUENCE</scope>
    <source>
        <strain evidence="8">DSM 21202</strain>
    </source>
</reference>
<gene>
    <name evidence="8" type="ORF">J2S73_002292</name>
</gene>
<dbReference type="PANTHER" id="PTHR33508">
    <property type="entry name" value="UPF0056 MEMBRANE PROTEIN YHCE"/>
    <property type="match status" value="1"/>
</dbReference>
<evidence type="ECO:0000313" key="9">
    <source>
        <dbReference type="Proteomes" id="UP001229244"/>
    </source>
</evidence>
<feature type="transmembrane region" description="Helical" evidence="7">
    <location>
        <begin position="65"/>
        <end position="86"/>
    </location>
</feature>
<evidence type="ECO:0000256" key="2">
    <source>
        <dbReference type="ARBA" id="ARBA00009784"/>
    </source>
</evidence>
<keyword evidence="9" id="KW-1185">Reference proteome</keyword>
<sequence length="233" mass="24211">MTDYLMYALTTLFVTVDPIGLAPIFLGVTPGWSRTARRRAAIKACAVAFGILVAFALVGNALLGFLGISLAAFRVSGGLLLFWIAAEMVFAKRTERKATLAQEATHETEHEESLGELAKPAAQRSTAAAPDDDEHSDIAVFPLAIPLTAGPGAISAVILLADRAPSTAAFGAMIAIIALVIASTLAIFLAAPRVDRFLGVTGQAVLTRLLGVILAALAVQFVADGIITLTKSA</sequence>